<evidence type="ECO:0000313" key="1">
    <source>
        <dbReference type="EMBL" id="AWT39196.1"/>
    </source>
</evidence>
<dbReference type="EMBL" id="MG755799">
    <property type="protein sequence ID" value="AWT39196.1"/>
    <property type="molecule type" value="Genomic_DNA"/>
</dbReference>
<dbReference type="RefSeq" id="YP_009496483.1">
    <property type="nucleotide sequence ID" value="NC_038000.1"/>
</dbReference>
<dbReference type="GeneID" id="36958837"/>
<geneLocation type="chloroplast" evidence="1"/>
<accession>A0A2U9NQJ2</accession>
<evidence type="ECO:0008006" key="2">
    <source>
        <dbReference type="Google" id="ProtNLM"/>
    </source>
</evidence>
<dbReference type="Gene3D" id="2.40.50.140">
    <property type="entry name" value="Nucleic acid-binding proteins"/>
    <property type="match status" value="1"/>
</dbReference>
<name>A0A2U9NQJ2_9STRA</name>
<keyword evidence="1" id="KW-0934">Plastid</keyword>
<dbReference type="AlphaFoldDB" id="A0A2U9NQJ2"/>
<gene>
    <name evidence="1" type="primary">ycf41</name>
</gene>
<sequence length="110" mass="12903">MNLNIMNYANFIVKIVGKPQQSFFNKNITVTEIPVKFVAARNKNLNTKNIFQISIWNNLSYDTTKYYKLNDYVIIEGYISLRPSMLTTKLLKNEKQIEISVLKIYPFCLN</sequence>
<keyword evidence="1" id="KW-0150">Chloroplast</keyword>
<protein>
    <recommendedName>
        <fullName evidence="2">Single-stranded DNA binding protein</fullName>
    </recommendedName>
</protein>
<dbReference type="InterPro" id="IPR012340">
    <property type="entry name" value="NA-bd_OB-fold"/>
</dbReference>
<organism evidence="1">
    <name type="scientific">Actinocyclus subtilis</name>
    <dbReference type="NCBI Taxonomy" id="1630683"/>
    <lineage>
        <taxon>Eukaryota</taxon>
        <taxon>Sar</taxon>
        <taxon>Stramenopiles</taxon>
        <taxon>Ochrophyta</taxon>
        <taxon>Bacillariophyta</taxon>
        <taxon>Coscinodiscophyceae</taxon>
        <taxon>Coscinodiscophycidae</taxon>
        <taxon>Coscinodiscales</taxon>
        <taxon>Hemidiscaceae</taxon>
        <taxon>Actinocyclus</taxon>
    </lineage>
</organism>
<reference evidence="1" key="1">
    <citation type="journal article" date="2018" name="Adv. Bot. Res.">
        <title>Evolution of the Plastid Genomes in Diatoms.</title>
        <authorList>
            <person name="Yu M."/>
            <person name="Ashworth M.P."/>
            <person name="Hajrah N.H."/>
            <person name="Khiyami M.A."/>
            <person name="Sabir M.J."/>
            <person name="Alhebshi A.M."/>
            <person name="Al-Malki A.L."/>
            <person name="Sabir J.S.M."/>
            <person name="Theriot E.C."/>
            <person name="Jansen R.K."/>
        </authorList>
    </citation>
    <scope>NUCLEOTIDE SEQUENCE</scope>
</reference>
<proteinExistence type="predicted"/>